<reference evidence="7" key="1">
    <citation type="submission" date="2020-10" db="EMBL/GenBank/DDBJ databases">
        <authorList>
            <person name="Castelo-Branco R."/>
            <person name="Eusebio N."/>
            <person name="Adriana R."/>
            <person name="Vieira A."/>
            <person name="Brugerolle De Fraissinette N."/>
            <person name="Rezende De Castro R."/>
            <person name="Schneider M.P."/>
            <person name="Vasconcelos V."/>
            <person name="Leao P.N."/>
        </authorList>
    </citation>
    <scope>NUCLEOTIDE SEQUENCE</scope>
    <source>
        <strain evidence="7">LEGE 07310</strain>
    </source>
</reference>
<keyword evidence="8" id="KW-1185">Reference proteome</keyword>
<organism evidence="7 8">
    <name type="scientific">Vasconcelosia minhoensis LEGE 07310</name>
    <dbReference type="NCBI Taxonomy" id="915328"/>
    <lineage>
        <taxon>Bacteria</taxon>
        <taxon>Bacillati</taxon>
        <taxon>Cyanobacteriota</taxon>
        <taxon>Cyanophyceae</taxon>
        <taxon>Nodosilineales</taxon>
        <taxon>Cymatolegaceae</taxon>
        <taxon>Vasconcelosia</taxon>
        <taxon>Vasconcelosia minhoensis</taxon>
    </lineage>
</organism>
<evidence type="ECO:0000313" key="7">
    <source>
        <dbReference type="EMBL" id="MBE9078921.1"/>
    </source>
</evidence>
<dbReference type="AlphaFoldDB" id="A0A8J7DMJ5"/>
<dbReference type="PANTHER" id="PTHR34296">
    <property type="entry name" value="TRANSCRIPTIONAL ACTIVATOR PROTEIN MED"/>
    <property type="match status" value="1"/>
</dbReference>
<dbReference type="InterPro" id="IPR050957">
    <property type="entry name" value="BMP_lipoprotein"/>
</dbReference>
<evidence type="ECO:0000256" key="4">
    <source>
        <dbReference type="ARBA" id="ARBA00023136"/>
    </source>
</evidence>
<feature type="domain" description="ABC transporter substrate-binding protein PnrA-like" evidence="6">
    <location>
        <begin position="26"/>
        <end position="318"/>
    </location>
</feature>
<evidence type="ECO:0000313" key="8">
    <source>
        <dbReference type="Proteomes" id="UP000636505"/>
    </source>
</evidence>
<dbReference type="CDD" id="cd06304">
    <property type="entry name" value="PBP1_BmpA_Med_PnrA-like"/>
    <property type="match status" value="1"/>
</dbReference>
<evidence type="ECO:0000256" key="1">
    <source>
        <dbReference type="ARBA" id="ARBA00004236"/>
    </source>
</evidence>
<comment type="caution">
    <text evidence="7">The sequence shown here is derived from an EMBL/GenBank/DDBJ whole genome shotgun (WGS) entry which is preliminary data.</text>
</comment>
<evidence type="ECO:0000256" key="2">
    <source>
        <dbReference type="ARBA" id="ARBA00022475"/>
    </source>
</evidence>
<dbReference type="PANTHER" id="PTHR34296:SF2">
    <property type="entry name" value="ABC TRANSPORTER GUANOSINE-BINDING PROTEIN NUPN"/>
    <property type="match status" value="1"/>
</dbReference>
<keyword evidence="3" id="KW-0732">Signal</keyword>
<dbReference type="EMBL" id="JADEXG010000043">
    <property type="protein sequence ID" value="MBE9078921.1"/>
    <property type="molecule type" value="Genomic_DNA"/>
</dbReference>
<name>A0A8J7DMJ5_9CYAN</name>
<gene>
    <name evidence="7" type="ORF">IQ241_16745</name>
</gene>
<evidence type="ECO:0000256" key="5">
    <source>
        <dbReference type="ARBA" id="ARBA00023288"/>
    </source>
</evidence>
<dbReference type="Pfam" id="PF02608">
    <property type="entry name" value="Bmp"/>
    <property type="match status" value="1"/>
</dbReference>
<keyword evidence="5" id="KW-0449">Lipoprotein</keyword>
<accession>A0A8J7DMJ5</accession>
<proteinExistence type="predicted"/>
<sequence>MATLSLGSAALSVLGGQKAGSAKSLKVGMLIPGQIDDGGFMEAGYQGLLKIEQELDAETLYIDQIAPEMDPLTNALRELSAAEPDLIFAHGGQNAQAVEQVAPEYPDQTFVIVQGNITGPNFTSYEVLQEQSAWLAGAAAGLLTQTQTVGHISGIRVRPGLKGRAAFADGLRHTNPEAEFLTIFCGDQDDAELAKAVALAEIEAGADIIFTMLNAGRVGAIEACQETGTYQIGNVRDWYPVAPEVFIASAIADVSLASFLATQDYLSGSFDLSTQHKIGLEVPEAVRLAMAPTVPLFVQAAVRGLSAKIVSGEIEVADEYDGEEFELEGLV</sequence>
<dbReference type="Proteomes" id="UP000636505">
    <property type="component" value="Unassembled WGS sequence"/>
</dbReference>
<dbReference type="InterPro" id="IPR003760">
    <property type="entry name" value="PnrA-like"/>
</dbReference>
<protein>
    <submittedName>
        <fullName evidence="7">BMP family protein</fullName>
    </submittedName>
</protein>
<keyword evidence="4" id="KW-0472">Membrane</keyword>
<evidence type="ECO:0000259" key="6">
    <source>
        <dbReference type="Pfam" id="PF02608"/>
    </source>
</evidence>
<evidence type="ECO:0000256" key="3">
    <source>
        <dbReference type="ARBA" id="ARBA00022729"/>
    </source>
</evidence>
<dbReference type="GO" id="GO:0005886">
    <property type="term" value="C:plasma membrane"/>
    <property type="evidence" value="ECO:0007669"/>
    <property type="project" value="UniProtKB-SubCell"/>
</dbReference>
<comment type="subcellular location">
    <subcellularLocation>
        <location evidence="1">Cell membrane</location>
    </subcellularLocation>
</comment>
<dbReference type="Gene3D" id="3.40.50.2300">
    <property type="match status" value="2"/>
</dbReference>
<keyword evidence="2" id="KW-1003">Cell membrane</keyword>